<dbReference type="SUPFAM" id="SSF63520">
    <property type="entry name" value="PTS-regulatory domain, PRD"/>
    <property type="match status" value="2"/>
</dbReference>
<dbReference type="SMART" id="SM01061">
    <property type="entry name" value="CAT_RBD"/>
    <property type="match status" value="1"/>
</dbReference>
<dbReference type="PANTHER" id="PTHR30185">
    <property type="entry name" value="CRYPTIC BETA-GLUCOSIDE BGL OPERON ANTITERMINATOR"/>
    <property type="match status" value="1"/>
</dbReference>
<dbReference type="SUPFAM" id="SSF50151">
    <property type="entry name" value="SacY-like RNA-binding domain"/>
    <property type="match status" value="1"/>
</dbReference>
<dbReference type="InterPro" id="IPR004341">
    <property type="entry name" value="CAT_RNA-bd_dom"/>
</dbReference>
<evidence type="ECO:0000313" key="3">
    <source>
        <dbReference type="EMBL" id="PLA57463.1"/>
    </source>
</evidence>
<dbReference type="GO" id="GO:0003723">
    <property type="term" value="F:RNA binding"/>
    <property type="evidence" value="ECO:0007669"/>
    <property type="project" value="InterPro"/>
</dbReference>
<evidence type="ECO:0000256" key="1">
    <source>
        <dbReference type="ARBA" id="ARBA00022737"/>
    </source>
</evidence>
<sequence>MKVLQVLNNNVLLVADGKDRQQIIWGKGIGFRLKRGGSYSPSEDDHVFLPISRGDSQWINSFKELASEIPREYFELTESLINMAQSRLNVAFHEHLLIPLTDHIYFAVQRQKQGLAVSNPMLFDIKRFFSREFSVGKEALEMINTACHVTFPDDEAGFIAMHLIEHELSQLDEPVKTVSEALEILEGVNEILGADYGVKFSESDLAVSRMATHLYYLLLRTHVNQKDSTDNVEETRILRQLQAQYPEAKRSVSRIVTFLEENIDYSFTDSDRLFLLIHIIHIIK</sequence>
<dbReference type="PANTHER" id="PTHR30185:SF15">
    <property type="entry name" value="CRYPTIC BETA-GLUCOSIDE BGL OPERON ANTITERMINATOR"/>
    <property type="match status" value="1"/>
</dbReference>
<dbReference type="GeneID" id="69830566"/>
<comment type="caution">
    <text evidence="3">The sequence shown here is derived from an EMBL/GenBank/DDBJ whole genome shotgun (WGS) entry which is preliminary data.</text>
</comment>
<feature type="domain" description="PRD" evidence="2">
    <location>
        <begin position="68"/>
        <end position="173"/>
    </location>
</feature>
<dbReference type="EMBL" id="PKJX01000002">
    <property type="protein sequence ID" value="PLA57463.1"/>
    <property type="molecule type" value="Genomic_DNA"/>
</dbReference>
<evidence type="ECO:0000259" key="2">
    <source>
        <dbReference type="PROSITE" id="PS51372"/>
    </source>
</evidence>
<organism evidence="3 4">
    <name type="scientific">Lacticaseibacillus rhamnosus</name>
    <name type="common">Lactobacillus rhamnosus</name>
    <dbReference type="NCBI Taxonomy" id="47715"/>
    <lineage>
        <taxon>Bacteria</taxon>
        <taxon>Bacillati</taxon>
        <taxon>Bacillota</taxon>
        <taxon>Bacilli</taxon>
        <taxon>Lactobacillales</taxon>
        <taxon>Lactobacillaceae</taxon>
        <taxon>Lacticaseibacillus</taxon>
    </lineage>
</organism>
<dbReference type="AlphaFoldDB" id="A0AAP8J1R7"/>
<keyword evidence="1" id="KW-0677">Repeat</keyword>
<name>A0AAP8J1R7_LACRH</name>
<accession>A0AAP8J1R7</accession>
<feature type="domain" description="PRD" evidence="2">
    <location>
        <begin position="176"/>
        <end position="284"/>
    </location>
</feature>
<dbReference type="Pfam" id="PF00874">
    <property type="entry name" value="PRD"/>
    <property type="match status" value="2"/>
</dbReference>
<gene>
    <name evidence="3" type="ORF">CYJ91_06615</name>
</gene>
<dbReference type="PROSITE" id="PS51372">
    <property type="entry name" value="PRD_2"/>
    <property type="match status" value="2"/>
</dbReference>
<dbReference type="InterPro" id="IPR036634">
    <property type="entry name" value="PRD_sf"/>
</dbReference>
<reference evidence="3 4" key="1">
    <citation type="submission" date="2017-12" db="EMBL/GenBank/DDBJ databases">
        <title>Phylogenetic diversity of female urinary microbiome.</title>
        <authorList>
            <person name="Thomas-White K."/>
            <person name="Wolfe A.J."/>
        </authorList>
    </citation>
    <scope>NUCLEOTIDE SEQUENCE [LARGE SCALE GENOMIC DNA]</scope>
    <source>
        <strain evidence="3 4">UMB0004</strain>
    </source>
</reference>
<dbReference type="Gene3D" id="1.10.1790.10">
    <property type="entry name" value="PRD domain"/>
    <property type="match status" value="2"/>
</dbReference>
<protein>
    <submittedName>
        <fullName evidence="3">PRD domain-containing protein</fullName>
    </submittedName>
</protein>
<evidence type="ECO:0000313" key="4">
    <source>
        <dbReference type="Proteomes" id="UP000234212"/>
    </source>
</evidence>
<proteinExistence type="predicted"/>
<dbReference type="Pfam" id="PF03123">
    <property type="entry name" value="CAT_RBD"/>
    <property type="match status" value="1"/>
</dbReference>
<dbReference type="GO" id="GO:0006355">
    <property type="term" value="P:regulation of DNA-templated transcription"/>
    <property type="evidence" value="ECO:0007669"/>
    <property type="project" value="InterPro"/>
</dbReference>
<dbReference type="InterPro" id="IPR011608">
    <property type="entry name" value="PRD"/>
</dbReference>
<dbReference type="InterPro" id="IPR050661">
    <property type="entry name" value="BglG_antiterminators"/>
</dbReference>
<dbReference type="Proteomes" id="UP000234212">
    <property type="component" value="Unassembled WGS sequence"/>
</dbReference>
<dbReference type="RefSeq" id="WP_047677268.1">
    <property type="nucleotide sequence ID" value="NZ_CP017063.1"/>
</dbReference>
<dbReference type="Gene3D" id="2.30.24.10">
    <property type="entry name" value="CAT RNA-binding domain"/>
    <property type="match status" value="1"/>
</dbReference>
<dbReference type="InterPro" id="IPR036650">
    <property type="entry name" value="CAT_RNA-bd_dom_sf"/>
</dbReference>